<comment type="caution">
    <text evidence="1">The sequence shown here is derived from an EMBL/GenBank/DDBJ whole genome shotgun (WGS) entry which is preliminary data.</text>
</comment>
<dbReference type="EMBL" id="QGNW01000743">
    <property type="protein sequence ID" value="RVW63338.1"/>
    <property type="molecule type" value="Genomic_DNA"/>
</dbReference>
<evidence type="ECO:0000313" key="1">
    <source>
        <dbReference type="EMBL" id="RVW63338.1"/>
    </source>
</evidence>
<proteinExistence type="predicted"/>
<reference evidence="1 2" key="1">
    <citation type="journal article" date="2018" name="PLoS Genet.">
        <title>Population sequencing reveals clonal diversity and ancestral inbreeding in the grapevine cultivar Chardonnay.</title>
        <authorList>
            <person name="Roach M.J."/>
            <person name="Johnson D.L."/>
            <person name="Bohlmann J."/>
            <person name="van Vuuren H.J."/>
            <person name="Jones S.J."/>
            <person name="Pretorius I.S."/>
            <person name="Schmidt S.A."/>
            <person name="Borneman A.R."/>
        </authorList>
    </citation>
    <scope>NUCLEOTIDE SEQUENCE [LARGE SCALE GENOMIC DNA]</scope>
    <source>
        <strain evidence="2">cv. Chardonnay</strain>
        <tissue evidence="1">Leaf</tissue>
    </source>
</reference>
<gene>
    <name evidence="1" type="ORF">CK203_058250</name>
</gene>
<dbReference type="Proteomes" id="UP000288805">
    <property type="component" value="Unassembled WGS sequence"/>
</dbReference>
<protein>
    <submittedName>
        <fullName evidence="1">Uncharacterized protein</fullName>
    </submittedName>
</protein>
<sequence length="86" mass="9850">MVLKGEGRLASEHGHLLHDARVMTWILSSVEPYLVLNLRLYKTVVAMWSYLHTVYNLDNFASSFYCLSSACNRQARSILDEAMTQL</sequence>
<organism evidence="1 2">
    <name type="scientific">Vitis vinifera</name>
    <name type="common">Grape</name>
    <dbReference type="NCBI Taxonomy" id="29760"/>
    <lineage>
        <taxon>Eukaryota</taxon>
        <taxon>Viridiplantae</taxon>
        <taxon>Streptophyta</taxon>
        <taxon>Embryophyta</taxon>
        <taxon>Tracheophyta</taxon>
        <taxon>Spermatophyta</taxon>
        <taxon>Magnoliopsida</taxon>
        <taxon>eudicotyledons</taxon>
        <taxon>Gunneridae</taxon>
        <taxon>Pentapetalae</taxon>
        <taxon>rosids</taxon>
        <taxon>Vitales</taxon>
        <taxon>Vitaceae</taxon>
        <taxon>Viteae</taxon>
        <taxon>Vitis</taxon>
    </lineage>
</organism>
<name>A0A438FTT2_VITVI</name>
<dbReference type="AlphaFoldDB" id="A0A438FTT2"/>
<evidence type="ECO:0000313" key="2">
    <source>
        <dbReference type="Proteomes" id="UP000288805"/>
    </source>
</evidence>
<accession>A0A438FTT2</accession>